<evidence type="ECO:0000256" key="15">
    <source>
        <dbReference type="ARBA" id="ARBA00030592"/>
    </source>
</evidence>
<dbReference type="GO" id="GO:0008841">
    <property type="term" value="F:dihydrofolate synthase activity"/>
    <property type="evidence" value="ECO:0007669"/>
    <property type="project" value="UniProtKB-EC"/>
</dbReference>
<keyword evidence="24" id="KW-1185">Reference proteome</keyword>
<dbReference type="InterPro" id="IPR001645">
    <property type="entry name" value="Folylpolyglutamate_synth"/>
</dbReference>
<proteinExistence type="inferred from homology"/>
<dbReference type="GO" id="GO:0005524">
    <property type="term" value="F:ATP binding"/>
    <property type="evidence" value="ECO:0007669"/>
    <property type="project" value="UniProtKB-KW"/>
</dbReference>
<dbReference type="eggNOG" id="COG0285">
    <property type="taxonomic scope" value="Bacteria"/>
</dbReference>
<comment type="pathway">
    <text evidence="2">Cofactor biosynthesis; tetrahydrofolate biosynthesis; 7,8-dihydrofolate from 2-amino-4-hydroxy-6-hydroxymethyl-7,8-dihydropteridine diphosphate and 4-aminobenzoate: step 2/2.</text>
</comment>
<evidence type="ECO:0000256" key="1">
    <source>
        <dbReference type="ARBA" id="ARBA00002714"/>
    </source>
</evidence>
<comment type="similarity">
    <text evidence="4">Belongs to the folylpolyglutamate synthase family.</text>
</comment>
<keyword evidence="9" id="KW-0479">Metal-binding</keyword>
<dbReference type="GO" id="GO:0005737">
    <property type="term" value="C:cytoplasm"/>
    <property type="evidence" value="ECO:0007669"/>
    <property type="project" value="TreeGrafter"/>
</dbReference>
<evidence type="ECO:0000256" key="9">
    <source>
        <dbReference type="ARBA" id="ARBA00022723"/>
    </source>
</evidence>
<dbReference type="GO" id="GO:0046872">
    <property type="term" value="F:metal ion binding"/>
    <property type="evidence" value="ECO:0007669"/>
    <property type="project" value="UniProtKB-KW"/>
</dbReference>
<gene>
    <name evidence="23" type="ordered locus">CA2559_06680</name>
</gene>
<dbReference type="InterPro" id="IPR013221">
    <property type="entry name" value="Mur_ligase_cen"/>
</dbReference>
<evidence type="ECO:0000256" key="2">
    <source>
        <dbReference type="ARBA" id="ARBA00004799"/>
    </source>
</evidence>
<keyword evidence="8" id="KW-0436">Ligase</keyword>
<feature type="domain" description="Mur ligase C-terminal" evidence="21">
    <location>
        <begin position="279"/>
        <end position="396"/>
    </location>
</feature>
<evidence type="ECO:0000256" key="4">
    <source>
        <dbReference type="ARBA" id="ARBA00008276"/>
    </source>
</evidence>
<dbReference type="Pfam" id="PF08245">
    <property type="entry name" value="Mur_ligase_M"/>
    <property type="match status" value="1"/>
</dbReference>
<evidence type="ECO:0000256" key="8">
    <source>
        <dbReference type="ARBA" id="ARBA00022598"/>
    </source>
</evidence>
<comment type="catalytic activity">
    <reaction evidence="17">
        <text>(6S)-5,6,7,8-tetrahydrofolyl-(gamma-L-Glu)(n) + L-glutamate + ATP = (6S)-5,6,7,8-tetrahydrofolyl-(gamma-L-Glu)(n+1) + ADP + phosphate + H(+)</text>
        <dbReference type="Rhea" id="RHEA:10580"/>
        <dbReference type="Rhea" id="RHEA-COMP:14738"/>
        <dbReference type="Rhea" id="RHEA-COMP:14740"/>
        <dbReference type="ChEBI" id="CHEBI:15378"/>
        <dbReference type="ChEBI" id="CHEBI:29985"/>
        <dbReference type="ChEBI" id="CHEBI:30616"/>
        <dbReference type="ChEBI" id="CHEBI:43474"/>
        <dbReference type="ChEBI" id="CHEBI:141005"/>
        <dbReference type="ChEBI" id="CHEBI:456216"/>
        <dbReference type="EC" id="6.3.2.17"/>
    </reaction>
</comment>
<dbReference type="AlphaFoldDB" id="A3U858"/>
<evidence type="ECO:0000256" key="20">
    <source>
        <dbReference type="ARBA" id="ARBA00049161"/>
    </source>
</evidence>
<comment type="catalytic activity">
    <reaction evidence="18">
        <text>10-formyltetrahydrofolyl-(gamma-L-Glu)(n) + L-glutamate + ATP = 10-formyltetrahydrofolyl-(gamma-L-Glu)(n+1) + ADP + phosphate + H(+)</text>
        <dbReference type="Rhea" id="RHEA:51904"/>
        <dbReference type="Rhea" id="RHEA-COMP:13088"/>
        <dbReference type="Rhea" id="RHEA-COMP:14300"/>
        <dbReference type="ChEBI" id="CHEBI:15378"/>
        <dbReference type="ChEBI" id="CHEBI:29985"/>
        <dbReference type="ChEBI" id="CHEBI:30616"/>
        <dbReference type="ChEBI" id="CHEBI:43474"/>
        <dbReference type="ChEBI" id="CHEBI:134413"/>
        <dbReference type="ChEBI" id="CHEBI:456216"/>
        <dbReference type="EC" id="6.3.2.17"/>
    </reaction>
</comment>
<dbReference type="Pfam" id="PF02875">
    <property type="entry name" value="Mur_ligase_C"/>
    <property type="match status" value="1"/>
</dbReference>
<evidence type="ECO:0000256" key="3">
    <source>
        <dbReference type="ARBA" id="ARBA00005150"/>
    </source>
</evidence>
<evidence type="ECO:0000259" key="21">
    <source>
        <dbReference type="Pfam" id="PF02875"/>
    </source>
</evidence>
<dbReference type="GeneID" id="89453115"/>
<comment type="catalytic activity">
    <reaction evidence="19">
        <text>(6R)-5,10-methylenetetrahydrofolyl-(gamma-L-Glu)(n) + L-glutamate + ATP = (6R)-5,10-methylenetetrahydrofolyl-(gamma-L-Glu)(n+1) + ADP + phosphate + H(+)</text>
        <dbReference type="Rhea" id="RHEA:51912"/>
        <dbReference type="Rhea" id="RHEA-COMP:13257"/>
        <dbReference type="Rhea" id="RHEA-COMP:13258"/>
        <dbReference type="ChEBI" id="CHEBI:15378"/>
        <dbReference type="ChEBI" id="CHEBI:29985"/>
        <dbReference type="ChEBI" id="CHEBI:30616"/>
        <dbReference type="ChEBI" id="CHEBI:43474"/>
        <dbReference type="ChEBI" id="CHEBI:136572"/>
        <dbReference type="ChEBI" id="CHEBI:456216"/>
        <dbReference type="EC" id="6.3.2.17"/>
    </reaction>
</comment>
<dbReference type="RefSeq" id="WP_013187093.1">
    <property type="nucleotide sequence ID" value="NC_014230.1"/>
</dbReference>
<dbReference type="EC" id="6.3.2.17" evidence="6"/>
<protein>
    <recommendedName>
        <fullName evidence="7">Dihydrofolate synthase/folylpolyglutamate synthase</fullName>
        <ecNumber evidence="5">6.3.2.12</ecNumber>
        <ecNumber evidence="6">6.3.2.17</ecNumber>
    </recommendedName>
    <alternativeName>
        <fullName evidence="16">Folylpoly-gamma-glutamate synthetase-dihydrofolate synthetase</fullName>
    </alternativeName>
    <alternativeName>
        <fullName evidence="14">Folylpolyglutamate synthetase</fullName>
    </alternativeName>
    <alternativeName>
        <fullName evidence="15">Tetrahydrofolylpolyglutamate synthase</fullName>
    </alternativeName>
</protein>
<comment type="catalytic activity">
    <reaction evidence="20">
        <text>7,8-dihydropteroate + L-glutamate + ATP = 7,8-dihydrofolate + ADP + phosphate + H(+)</text>
        <dbReference type="Rhea" id="RHEA:23584"/>
        <dbReference type="ChEBI" id="CHEBI:15378"/>
        <dbReference type="ChEBI" id="CHEBI:17839"/>
        <dbReference type="ChEBI" id="CHEBI:29985"/>
        <dbReference type="ChEBI" id="CHEBI:30616"/>
        <dbReference type="ChEBI" id="CHEBI:43474"/>
        <dbReference type="ChEBI" id="CHEBI:57451"/>
        <dbReference type="ChEBI" id="CHEBI:456216"/>
        <dbReference type="EC" id="6.3.2.12"/>
    </reaction>
</comment>
<feature type="domain" description="Mur ligase central" evidence="22">
    <location>
        <begin position="51"/>
        <end position="222"/>
    </location>
</feature>
<evidence type="ECO:0000256" key="6">
    <source>
        <dbReference type="ARBA" id="ARBA00013025"/>
    </source>
</evidence>
<dbReference type="KEGG" id="cat:CA2559_06680"/>
<reference evidence="23 24" key="1">
    <citation type="journal article" date="2010" name="J. Bacteriol.">
        <title>The complete genome sequence of Croceibacter atlanticus HTCC2559T.</title>
        <authorList>
            <person name="Oh H.M."/>
            <person name="Kang I."/>
            <person name="Ferriera S."/>
            <person name="Giovannoni S.J."/>
            <person name="Cho J.C."/>
        </authorList>
    </citation>
    <scope>NUCLEOTIDE SEQUENCE [LARGE SCALE GENOMIC DNA]</scope>
    <source>
        <strain evidence="24">ATCC BAA-628 / HTCC2559 / KCTC 12090</strain>
    </source>
</reference>
<evidence type="ECO:0000256" key="14">
    <source>
        <dbReference type="ARBA" id="ARBA00030048"/>
    </source>
</evidence>
<comment type="function">
    <text evidence="1">Functions in two distinct reactions of the de novo folate biosynthetic pathway. Catalyzes the addition of a glutamate residue to dihydropteroate (7,8-dihydropteroate or H2Pte) to form dihydrofolate (7,8-dihydrofolate monoglutamate or H2Pte-Glu). Also catalyzes successive additions of L-glutamate to tetrahydrofolate or 10-formyltetrahydrofolate or 5,10-methylenetetrahydrofolate, leading to folylpolyglutamate derivatives.</text>
</comment>
<sequence>MNYKETTDWLFKQLPMYQNQGESAYKANLDNIVILDEYLDFPHRNFKSIHVAGTNGKGSTSHMLASVFQEAGYKVGLYTSPHLKDFRERIKINGEVISECEVVDFVKVNRNFFEENNLSFFEMTVGMAFDYFSNQKVDIAIIEVGLGGRLDSTNIITPELSIITNISLDHTKFLGTTLESIAKEKSGIIKSNIPVVIGQADYKLRLVFNEVAKKNNAEIIFTEDFRFKNLESDLLGDYQVFNMKTVQTAFKILQESWDLKPVHLKEGLLKTVANTSLLGRWQKLSENPLVFCDTAHNEEGLKIVISQLKKFEYATLHIILGVVNDKDLNKLLPIFPKDAKYYFSKPNVPRGLNETELKNRAKHFQLLGNSYTSVSKALSASKLEAKKNDLIFIGGSTFTVAEII</sequence>
<keyword evidence="12" id="KW-0460">Magnesium</keyword>
<keyword evidence="13" id="KW-0289">Folate biosynthesis</keyword>
<dbReference type="InterPro" id="IPR036565">
    <property type="entry name" value="Mur-like_cat_sf"/>
</dbReference>
<dbReference type="HOGENOM" id="CLU_015869_1_1_10"/>
<dbReference type="EMBL" id="CP002046">
    <property type="protein sequence ID" value="EAP88425.1"/>
    <property type="molecule type" value="Genomic_DNA"/>
</dbReference>
<dbReference type="Gene3D" id="3.40.1190.10">
    <property type="entry name" value="Mur-like, catalytic domain"/>
    <property type="match status" value="1"/>
</dbReference>
<evidence type="ECO:0000256" key="17">
    <source>
        <dbReference type="ARBA" id="ARBA00047493"/>
    </source>
</evidence>
<evidence type="ECO:0000256" key="11">
    <source>
        <dbReference type="ARBA" id="ARBA00022840"/>
    </source>
</evidence>
<dbReference type="GO" id="GO:0046656">
    <property type="term" value="P:folic acid biosynthetic process"/>
    <property type="evidence" value="ECO:0007669"/>
    <property type="project" value="UniProtKB-KW"/>
</dbReference>
<keyword evidence="11" id="KW-0067">ATP-binding</keyword>
<dbReference type="STRING" id="216432.CA2559_06680"/>
<organism evidence="23 24">
    <name type="scientific">Croceibacter atlanticus (strain ATCC BAA-628 / JCM 21780 / CIP 108009 / IAM 15332 / KCTC 12090 / HTCC2559)</name>
    <dbReference type="NCBI Taxonomy" id="216432"/>
    <lineage>
        <taxon>Bacteria</taxon>
        <taxon>Pseudomonadati</taxon>
        <taxon>Bacteroidota</taxon>
        <taxon>Flavobacteriia</taxon>
        <taxon>Flavobacteriales</taxon>
        <taxon>Flavobacteriaceae</taxon>
        <taxon>Croceibacter</taxon>
    </lineage>
</organism>
<dbReference type="InterPro" id="IPR036615">
    <property type="entry name" value="Mur_ligase_C_dom_sf"/>
</dbReference>
<evidence type="ECO:0000256" key="19">
    <source>
        <dbReference type="ARBA" id="ARBA00049035"/>
    </source>
</evidence>
<dbReference type="PANTHER" id="PTHR11136:SF0">
    <property type="entry name" value="DIHYDROFOLATE SYNTHETASE-RELATED"/>
    <property type="match status" value="1"/>
</dbReference>
<comment type="pathway">
    <text evidence="3">Cofactor biosynthesis; tetrahydrofolylpolyglutamate biosynthesis.</text>
</comment>
<evidence type="ECO:0000256" key="13">
    <source>
        <dbReference type="ARBA" id="ARBA00022909"/>
    </source>
</evidence>
<dbReference type="Gene3D" id="3.90.190.20">
    <property type="entry name" value="Mur ligase, C-terminal domain"/>
    <property type="match status" value="1"/>
</dbReference>
<dbReference type="Proteomes" id="UP000002297">
    <property type="component" value="Chromosome"/>
</dbReference>
<keyword evidence="10" id="KW-0547">Nucleotide-binding</keyword>
<evidence type="ECO:0000313" key="23">
    <source>
        <dbReference type="EMBL" id="EAP88425.1"/>
    </source>
</evidence>
<evidence type="ECO:0000313" key="24">
    <source>
        <dbReference type="Proteomes" id="UP000002297"/>
    </source>
</evidence>
<dbReference type="SUPFAM" id="SSF53244">
    <property type="entry name" value="MurD-like peptide ligases, peptide-binding domain"/>
    <property type="match status" value="1"/>
</dbReference>
<accession>A3U858</accession>
<evidence type="ECO:0000256" key="12">
    <source>
        <dbReference type="ARBA" id="ARBA00022842"/>
    </source>
</evidence>
<evidence type="ECO:0000256" key="7">
    <source>
        <dbReference type="ARBA" id="ARBA00019357"/>
    </source>
</evidence>
<dbReference type="GO" id="GO:0004326">
    <property type="term" value="F:tetrahydrofolylpolyglutamate synthase activity"/>
    <property type="evidence" value="ECO:0007669"/>
    <property type="project" value="UniProtKB-EC"/>
</dbReference>
<dbReference type="SUPFAM" id="SSF53623">
    <property type="entry name" value="MurD-like peptide ligases, catalytic domain"/>
    <property type="match status" value="1"/>
</dbReference>
<dbReference type="PIRSF" id="PIRSF001563">
    <property type="entry name" value="Folylpolyglu_synth"/>
    <property type="match status" value="1"/>
</dbReference>
<dbReference type="OrthoDB" id="9809356at2"/>
<name>A3U858_CROAH</name>
<evidence type="ECO:0000256" key="10">
    <source>
        <dbReference type="ARBA" id="ARBA00022741"/>
    </source>
</evidence>
<evidence type="ECO:0000256" key="5">
    <source>
        <dbReference type="ARBA" id="ARBA00013023"/>
    </source>
</evidence>
<dbReference type="NCBIfam" id="TIGR01499">
    <property type="entry name" value="folC"/>
    <property type="match status" value="1"/>
</dbReference>
<evidence type="ECO:0000256" key="18">
    <source>
        <dbReference type="ARBA" id="ARBA00047808"/>
    </source>
</evidence>
<dbReference type="PANTHER" id="PTHR11136">
    <property type="entry name" value="FOLYLPOLYGLUTAMATE SYNTHASE-RELATED"/>
    <property type="match status" value="1"/>
</dbReference>
<dbReference type="InterPro" id="IPR004101">
    <property type="entry name" value="Mur_ligase_C"/>
</dbReference>
<dbReference type="PROSITE" id="PS01012">
    <property type="entry name" value="FOLYLPOLYGLU_SYNT_2"/>
    <property type="match status" value="1"/>
</dbReference>
<evidence type="ECO:0000256" key="16">
    <source>
        <dbReference type="ARBA" id="ARBA00032510"/>
    </source>
</evidence>
<dbReference type="InterPro" id="IPR018109">
    <property type="entry name" value="Folylpolyglutamate_synth_CS"/>
</dbReference>
<dbReference type="EC" id="6.3.2.12" evidence="5"/>
<evidence type="ECO:0000259" key="22">
    <source>
        <dbReference type="Pfam" id="PF08245"/>
    </source>
</evidence>